<dbReference type="Proteomes" id="UP000001591">
    <property type="component" value="Chromosome"/>
</dbReference>
<dbReference type="AlphaFoldDB" id="B6ITB6"/>
<reference evidence="1 2" key="1">
    <citation type="journal article" date="2010" name="BMC Genomics">
        <title>Metabolic flexibility revealed in the genome of the cyst-forming alpha-1 proteobacterium Rhodospirillum centenum.</title>
        <authorList>
            <person name="Lu Y.K."/>
            <person name="Marden J."/>
            <person name="Han M."/>
            <person name="Swingley W.D."/>
            <person name="Mastrian S.D."/>
            <person name="Chowdhury S.R."/>
            <person name="Hao J."/>
            <person name="Helmy T."/>
            <person name="Kim S."/>
            <person name="Kurdoglu A.A."/>
            <person name="Matthies H.J."/>
            <person name="Rollo D."/>
            <person name="Stothard P."/>
            <person name="Blankenship R.E."/>
            <person name="Bauer C.E."/>
            <person name="Touchman J.W."/>
        </authorList>
    </citation>
    <scope>NUCLEOTIDE SEQUENCE [LARGE SCALE GENOMIC DNA]</scope>
    <source>
        <strain evidence="2">ATCC 51521 / SW</strain>
    </source>
</reference>
<dbReference type="HOGENOM" id="CLU_2169058_0_0_5"/>
<dbReference type="EMBL" id="CP000613">
    <property type="protein sequence ID" value="ACI99134.1"/>
    <property type="molecule type" value="Genomic_DNA"/>
</dbReference>
<organism evidence="1 2">
    <name type="scientific">Rhodospirillum centenum (strain ATCC 51521 / SW)</name>
    <dbReference type="NCBI Taxonomy" id="414684"/>
    <lineage>
        <taxon>Bacteria</taxon>
        <taxon>Pseudomonadati</taxon>
        <taxon>Pseudomonadota</taxon>
        <taxon>Alphaproteobacteria</taxon>
        <taxon>Rhodospirillales</taxon>
        <taxon>Rhodospirillaceae</taxon>
        <taxon>Rhodospirillum</taxon>
    </lineage>
</organism>
<evidence type="ECO:0000313" key="1">
    <source>
        <dbReference type="EMBL" id="ACI99134.1"/>
    </source>
</evidence>
<proteinExistence type="predicted"/>
<gene>
    <name evidence="1" type="ordered locus">RC1_1737</name>
</gene>
<sequence>MTCSDTADPARRHFVGAAVPPTEESGPAVYFFALDSTGRTAWPFRFVPLPGGDRLAQRWRFGRWIDSSEAAAFADGTDDLWIEATEEEVLAWIGRQYRTCGLTNRERATG</sequence>
<keyword evidence="2" id="KW-1185">Reference proteome</keyword>
<protein>
    <submittedName>
        <fullName evidence="1">Uncharacterized protein</fullName>
    </submittedName>
</protein>
<dbReference type="KEGG" id="rce:RC1_1737"/>
<dbReference type="OrthoDB" id="9942672at2"/>
<name>B6ITB6_RHOCS</name>
<evidence type="ECO:0000313" key="2">
    <source>
        <dbReference type="Proteomes" id="UP000001591"/>
    </source>
</evidence>
<accession>B6ITB6</accession>
<dbReference type="RefSeq" id="WP_012566919.1">
    <property type="nucleotide sequence ID" value="NC_011420.2"/>
</dbReference>